<feature type="region of interest" description="Disordered" evidence="1">
    <location>
        <begin position="1"/>
        <end position="57"/>
    </location>
</feature>
<feature type="domain" description="PWWP" evidence="2">
    <location>
        <begin position="414"/>
        <end position="503"/>
    </location>
</feature>
<comment type="caution">
    <text evidence="3">The sequence shown here is derived from an EMBL/GenBank/DDBJ whole genome shotgun (WGS) entry which is preliminary data.</text>
</comment>
<accession>A0A3S5A4U1</accession>
<gene>
    <name evidence="3" type="ORF">PXEA_LOCUS422</name>
</gene>
<dbReference type="SUPFAM" id="SSF63748">
    <property type="entry name" value="Tudor/PWWP/MBT"/>
    <property type="match status" value="1"/>
</dbReference>
<keyword evidence="4" id="KW-1185">Reference proteome</keyword>
<dbReference type="Gene3D" id="2.30.30.140">
    <property type="match status" value="1"/>
</dbReference>
<evidence type="ECO:0000313" key="4">
    <source>
        <dbReference type="Proteomes" id="UP000784294"/>
    </source>
</evidence>
<name>A0A3S5A4U1_9PLAT</name>
<organism evidence="3 4">
    <name type="scientific">Protopolystoma xenopodis</name>
    <dbReference type="NCBI Taxonomy" id="117903"/>
    <lineage>
        <taxon>Eukaryota</taxon>
        <taxon>Metazoa</taxon>
        <taxon>Spiralia</taxon>
        <taxon>Lophotrochozoa</taxon>
        <taxon>Platyhelminthes</taxon>
        <taxon>Monogenea</taxon>
        <taxon>Polyopisthocotylea</taxon>
        <taxon>Polystomatidea</taxon>
        <taxon>Polystomatidae</taxon>
        <taxon>Protopolystoma</taxon>
    </lineage>
</organism>
<dbReference type="PROSITE" id="PS50812">
    <property type="entry name" value="PWWP"/>
    <property type="match status" value="1"/>
</dbReference>
<dbReference type="AlphaFoldDB" id="A0A3S5A4U1"/>
<feature type="region of interest" description="Disordered" evidence="1">
    <location>
        <begin position="563"/>
        <end position="585"/>
    </location>
</feature>
<dbReference type="OrthoDB" id="5964980at2759"/>
<evidence type="ECO:0000259" key="2">
    <source>
        <dbReference type="PROSITE" id="PS50812"/>
    </source>
</evidence>
<evidence type="ECO:0000313" key="3">
    <source>
        <dbReference type="EMBL" id="VEL06982.1"/>
    </source>
</evidence>
<sequence>MKPSSTPTTGETLPSILTRPDSAESGYQDSCGPNIYAFQEAEDASGSRSRGYQKPKQMWIAKDQALTEQSKNGSSEESNLSGSAATLSSQMIQFTSLPDFNPHCFTQSTLSHPVSHSQSVAASPPRAGYLGCSPSTTGSAPCTAAALSSSLTNTSSSLSSHTPPPCVHGMSNTGSVSSCGSPSPGDPHYSKIGISTDYLGGAVSDSNIKLEPSAFKENTKPMHRKNLAGCRRQRNFNEYVHEKDTRRRKSARSSTKLKENLVSVEKLVSPAPITLTLNLSALTSSTSCKPRRAPTKVRYSTTVPSCVSSLLSPDSSLHTSCAVGSGLKIRLRRDPTLPSKASKVSSRSRSKSDISGTFRIVESWCDADAPGGEVSRRTRISTANASSPASSIAASTNGTSSTGCCGAGGNGFHVGDIVWAKLAGYPYWPSRINALWARNLHQLCNVPVEQQLSEGSSNSTSLAVASTPNDPSLAAGFTARVDWLAWDQCSYLSCSKLYPFVESFDRLYNPRTRVKGYTDAVRLAKRLILDKTNSINLSCISGDVSHTPHVASEINSLGDDLTSTAAPSAEHISPGEPPIDPQPSAASITAVPLRLDATHVSNIGILSPLSSASRSLHLTSHSTSVENVVLRSESDLPEVDCSSLSVEPIAFGSSGWAPLPQLDISGFGDFHASHIPTFSEDEDDAVENLANKLRIPLSPSM</sequence>
<evidence type="ECO:0000256" key="1">
    <source>
        <dbReference type="SAM" id="MobiDB-lite"/>
    </source>
</evidence>
<protein>
    <recommendedName>
        <fullName evidence="2">PWWP domain-containing protein</fullName>
    </recommendedName>
</protein>
<reference evidence="3" key="1">
    <citation type="submission" date="2018-11" db="EMBL/GenBank/DDBJ databases">
        <authorList>
            <consortium name="Pathogen Informatics"/>
        </authorList>
    </citation>
    <scope>NUCLEOTIDE SEQUENCE</scope>
</reference>
<dbReference type="Proteomes" id="UP000784294">
    <property type="component" value="Unassembled WGS sequence"/>
</dbReference>
<dbReference type="InterPro" id="IPR000313">
    <property type="entry name" value="PWWP_dom"/>
</dbReference>
<dbReference type="EMBL" id="CAAALY010000766">
    <property type="protein sequence ID" value="VEL06982.1"/>
    <property type="molecule type" value="Genomic_DNA"/>
</dbReference>
<proteinExistence type="predicted"/>
<feature type="compositionally biased region" description="Polar residues" evidence="1">
    <location>
        <begin position="1"/>
        <end position="12"/>
    </location>
</feature>